<organism evidence="1 2">
    <name type="scientific">Vigna mungo</name>
    <name type="common">Black gram</name>
    <name type="synonym">Phaseolus mungo</name>
    <dbReference type="NCBI Taxonomy" id="3915"/>
    <lineage>
        <taxon>Eukaryota</taxon>
        <taxon>Viridiplantae</taxon>
        <taxon>Streptophyta</taxon>
        <taxon>Embryophyta</taxon>
        <taxon>Tracheophyta</taxon>
        <taxon>Spermatophyta</taxon>
        <taxon>Magnoliopsida</taxon>
        <taxon>eudicotyledons</taxon>
        <taxon>Gunneridae</taxon>
        <taxon>Pentapetalae</taxon>
        <taxon>rosids</taxon>
        <taxon>fabids</taxon>
        <taxon>Fabales</taxon>
        <taxon>Fabaceae</taxon>
        <taxon>Papilionoideae</taxon>
        <taxon>50 kb inversion clade</taxon>
        <taxon>NPAAA clade</taxon>
        <taxon>indigoferoid/millettioid clade</taxon>
        <taxon>Phaseoleae</taxon>
        <taxon>Vigna</taxon>
    </lineage>
</organism>
<evidence type="ECO:0000313" key="1">
    <source>
        <dbReference type="EMBL" id="WVZ07165.1"/>
    </source>
</evidence>
<dbReference type="EMBL" id="CP144695">
    <property type="protein sequence ID" value="WVZ07165.1"/>
    <property type="molecule type" value="Genomic_DNA"/>
</dbReference>
<dbReference type="AlphaFoldDB" id="A0AAQ3NDW3"/>
<evidence type="ECO:0000313" key="2">
    <source>
        <dbReference type="Proteomes" id="UP001374535"/>
    </source>
</evidence>
<protein>
    <submittedName>
        <fullName evidence="1">Uncharacterized protein</fullName>
    </submittedName>
</protein>
<gene>
    <name evidence="1" type="ORF">V8G54_020511</name>
</gene>
<keyword evidence="2" id="KW-1185">Reference proteome</keyword>
<reference evidence="1 2" key="1">
    <citation type="journal article" date="2023" name="Life. Sci Alliance">
        <title>Evolutionary insights into 3D genome organization and epigenetic landscape of Vigna mungo.</title>
        <authorList>
            <person name="Junaid A."/>
            <person name="Singh B."/>
            <person name="Bhatia S."/>
        </authorList>
    </citation>
    <scope>NUCLEOTIDE SEQUENCE [LARGE SCALE GENOMIC DNA]</scope>
    <source>
        <strain evidence="1">Urdbean</strain>
    </source>
</reference>
<name>A0AAQ3NDW3_VIGMU</name>
<sequence>MNLYVLVLVFPLFKKNRPNGAVKSTGKEGQEWTLRSRRPTDQIVYGTTSDVNFRQRDILRRLESLGSVSIAQHAYRIISQIRNRARSLWPPIVARKIEMISSKASVPIGVSSCDDVDVILDSSFYGAKVTRVSYIHEFDHHCYTKR</sequence>
<proteinExistence type="predicted"/>
<accession>A0AAQ3NDW3</accession>
<dbReference type="Proteomes" id="UP001374535">
    <property type="component" value="Chromosome 6"/>
</dbReference>